<dbReference type="EMBL" id="QGKY02001015">
    <property type="protein sequence ID" value="KAF2576657.1"/>
    <property type="molecule type" value="Genomic_DNA"/>
</dbReference>
<reference evidence="2" key="1">
    <citation type="submission" date="2019-12" db="EMBL/GenBank/DDBJ databases">
        <title>Genome sequencing and annotation of Brassica cretica.</title>
        <authorList>
            <person name="Studholme D.J."/>
            <person name="Sarris P.F."/>
        </authorList>
    </citation>
    <scope>NUCLEOTIDE SEQUENCE</scope>
    <source>
        <strain evidence="2">PFS-102/07</strain>
        <tissue evidence="2">Leaf</tissue>
    </source>
</reference>
<evidence type="ECO:0000313" key="2">
    <source>
        <dbReference type="EMBL" id="KAF2576657.1"/>
    </source>
</evidence>
<keyword evidence="1" id="KW-1133">Transmembrane helix</keyword>
<comment type="caution">
    <text evidence="2">The sequence shown here is derived from an EMBL/GenBank/DDBJ whole genome shotgun (WGS) entry which is preliminary data.</text>
</comment>
<protein>
    <submittedName>
        <fullName evidence="2">Uncharacterized protein</fullName>
    </submittedName>
</protein>
<feature type="transmembrane region" description="Helical" evidence="1">
    <location>
        <begin position="21"/>
        <end position="42"/>
    </location>
</feature>
<proteinExistence type="predicted"/>
<sequence length="178" mass="20437">MKFKSMGSKPGIRWQPGRRSIIAVIFTFSSTYCLSSISSHLIRPITNMVSESRVIYYLCRPFGCELGLLLKLIQIELPSFRSNRSVIEIHVEINSRDYENDEISLKIPLHARHQVNYLDLLFRFISLRLFLCLSVQPLQESGHSLDPRPKLDPSSWMSLPESGILQHMFAFSILVARG</sequence>
<keyword evidence="1" id="KW-0472">Membrane</keyword>
<organism evidence="2">
    <name type="scientific">Brassica cretica</name>
    <name type="common">Mustard</name>
    <dbReference type="NCBI Taxonomy" id="69181"/>
    <lineage>
        <taxon>Eukaryota</taxon>
        <taxon>Viridiplantae</taxon>
        <taxon>Streptophyta</taxon>
        <taxon>Embryophyta</taxon>
        <taxon>Tracheophyta</taxon>
        <taxon>Spermatophyta</taxon>
        <taxon>Magnoliopsida</taxon>
        <taxon>eudicotyledons</taxon>
        <taxon>Gunneridae</taxon>
        <taxon>Pentapetalae</taxon>
        <taxon>rosids</taxon>
        <taxon>malvids</taxon>
        <taxon>Brassicales</taxon>
        <taxon>Brassicaceae</taxon>
        <taxon>Brassiceae</taxon>
        <taxon>Brassica</taxon>
    </lineage>
</organism>
<evidence type="ECO:0000256" key="1">
    <source>
        <dbReference type="SAM" id="Phobius"/>
    </source>
</evidence>
<gene>
    <name evidence="2" type="ORF">F2Q70_00002207</name>
</gene>
<accession>A0A8S9J691</accession>
<keyword evidence="1" id="KW-0812">Transmembrane</keyword>
<name>A0A8S9J691_BRACR</name>
<dbReference type="AlphaFoldDB" id="A0A8S9J691"/>